<evidence type="ECO:0000256" key="2">
    <source>
        <dbReference type="ARBA" id="ARBA00038211"/>
    </source>
</evidence>
<comment type="pathway">
    <text evidence="1">Phospholipid metabolism; phosphatidylethanolamine biosynthesis; phosphatidylethanolamine from ethanolamine: step 1/3.</text>
</comment>
<dbReference type="GO" id="GO:0006646">
    <property type="term" value="P:phosphatidylethanolamine biosynthetic process"/>
    <property type="evidence" value="ECO:0007669"/>
    <property type="project" value="TreeGrafter"/>
</dbReference>
<dbReference type="PANTHER" id="PTHR22603:SF66">
    <property type="entry name" value="ETHANOLAMINE KINASE"/>
    <property type="match status" value="1"/>
</dbReference>
<evidence type="ECO:0000256" key="1">
    <source>
        <dbReference type="ARBA" id="ARBA00037883"/>
    </source>
</evidence>
<dbReference type="PANTHER" id="PTHR22603">
    <property type="entry name" value="CHOLINE/ETHANOALAMINE KINASE"/>
    <property type="match status" value="1"/>
</dbReference>
<dbReference type="OrthoDB" id="360142at2759"/>
<dbReference type="Pfam" id="PF01633">
    <property type="entry name" value="Choline_kinase"/>
    <property type="match status" value="2"/>
</dbReference>
<evidence type="ECO:0000313" key="5">
    <source>
        <dbReference type="Proteomes" id="UP000244803"/>
    </source>
</evidence>
<dbReference type="Gene3D" id="3.90.1200.10">
    <property type="match status" value="2"/>
</dbReference>
<dbReference type="GO" id="GO:0004305">
    <property type="term" value="F:ethanolamine kinase activity"/>
    <property type="evidence" value="ECO:0007669"/>
    <property type="project" value="UniProtKB-EC"/>
</dbReference>
<dbReference type="Gene3D" id="3.30.200.20">
    <property type="entry name" value="Phosphorylase Kinase, domain 1"/>
    <property type="match status" value="1"/>
</dbReference>
<dbReference type="SUPFAM" id="SSF56112">
    <property type="entry name" value="Protein kinase-like (PK-like)"/>
    <property type="match status" value="2"/>
</dbReference>
<proteinExistence type="inferred from homology"/>
<keyword evidence="4" id="KW-0808">Transferase</keyword>
<dbReference type="CDD" id="cd14021">
    <property type="entry name" value="ChoK-like_euk"/>
    <property type="match status" value="1"/>
</dbReference>
<dbReference type="InterPro" id="IPR011009">
    <property type="entry name" value="Kinase-like_dom_sf"/>
</dbReference>
<name>A0A976QRK7_THEOR</name>
<reference evidence="4" key="1">
    <citation type="submission" date="2022-07" db="EMBL/GenBank/DDBJ databases">
        <title>Evaluation of T. orientalis genome assembly methods using nanopore sequencing and analysis of variation between genomes.</title>
        <authorList>
            <person name="Yam J."/>
            <person name="Micallef M.L."/>
            <person name="Liu M."/>
            <person name="Djordjevic S.P."/>
            <person name="Bogema D.R."/>
            <person name="Jenkins C."/>
        </authorList>
    </citation>
    <scope>NUCLEOTIDE SEQUENCE</scope>
    <source>
        <strain evidence="4">Fish Creek</strain>
    </source>
</reference>
<dbReference type="EC" id="2.7.1.82" evidence="3"/>
<dbReference type="GO" id="GO:0005737">
    <property type="term" value="C:cytoplasm"/>
    <property type="evidence" value="ECO:0007669"/>
    <property type="project" value="TreeGrafter"/>
</dbReference>
<dbReference type="EMBL" id="CP056068">
    <property type="protein sequence ID" value="UKJ90568.1"/>
    <property type="molecule type" value="Genomic_DNA"/>
</dbReference>
<organism evidence="4 5">
    <name type="scientific">Theileria orientalis</name>
    <dbReference type="NCBI Taxonomy" id="68886"/>
    <lineage>
        <taxon>Eukaryota</taxon>
        <taxon>Sar</taxon>
        <taxon>Alveolata</taxon>
        <taxon>Apicomplexa</taxon>
        <taxon>Aconoidasida</taxon>
        <taxon>Piroplasmida</taxon>
        <taxon>Theileriidae</taxon>
        <taxon>Theileria</taxon>
    </lineage>
</organism>
<protein>
    <recommendedName>
        <fullName evidence="3">ethanolamine kinase</fullName>
        <ecNumber evidence="3">2.7.1.82</ecNumber>
    </recommendedName>
</protein>
<accession>A0A976QRK7</accession>
<gene>
    <name evidence="4" type="ORF">MACJ_001502</name>
</gene>
<comment type="similarity">
    <text evidence="2">Belongs to the choline/ethanolamine kinase family.</text>
</comment>
<dbReference type="AlphaFoldDB" id="A0A976QRK7"/>
<evidence type="ECO:0000313" key="4">
    <source>
        <dbReference type="EMBL" id="UKJ90568.1"/>
    </source>
</evidence>
<keyword evidence="4" id="KW-0418">Kinase</keyword>
<sequence>MAVSVLSNEDSKLIKDICIKNVPFWNHVNYDDIEIKISPNSVSNFVFLVKLICPNNAIYPNRTVILKKRTSYSNVIYDRELQCDVAEILGENGLGPRVIGRFSDFTIQEYVEGTVMTTASYKNLSVITGLASSLAKFHKKGTEISPAEWDRTPLVFRQINKWSQHAERIIKKNNLDFDFNELQSSFEMYKTLLENHIKTSNSFSDYTIQEYVRGKVIETASYKNLSVITGLASSLAKFHKKGTEISPAEWDRTPLVYRQINKWSQHAERIIMKNNLDFDFNELQSSFEMYKTLLENHIKTSNSLANSVLFCHNDLFYKNILHFQHGIYFIDFDYAGFNYVGWDIANFFYRSCFVFNLPDYPYFACDKSLEPSDEFKSIFVSVYLSQLLNKNVSPSDNVVKEFLESVQIHRLGSQLTSTYWGIIM</sequence>
<dbReference type="Proteomes" id="UP000244803">
    <property type="component" value="Chromosome 2"/>
</dbReference>
<evidence type="ECO:0000256" key="3">
    <source>
        <dbReference type="ARBA" id="ARBA00038874"/>
    </source>
</evidence>